<dbReference type="KEGG" id="pxi:J5O05_02135"/>
<evidence type="ECO:0000313" key="3">
    <source>
        <dbReference type="Proteomes" id="UP000664904"/>
    </source>
</evidence>
<organism evidence="2 3">
    <name type="scientific">Pseudoalteromonas xiamenensis</name>
    <dbReference type="NCBI Taxonomy" id="882626"/>
    <lineage>
        <taxon>Bacteria</taxon>
        <taxon>Pseudomonadati</taxon>
        <taxon>Pseudomonadota</taxon>
        <taxon>Gammaproteobacteria</taxon>
        <taxon>Alteromonadales</taxon>
        <taxon>Pseudoalteromonadaceae</taxon>
        <taxon>Pseudoalteromonas</taxon>
    </lineage>
</organism>
<name>A0A975DHH0_9GAMM</name>
<gene>
    <name evidence="2" type="ORF">J5O05_02135</name>
</gene>
<proteinExistence type="predicted"/>
<reference evidence="2" key="1">
    <citation type="submission" date="2021-03" db="EMBL/GenBank/DDBJ databases">
        <title>Complete Genome of Pseudoalteromonas xiamenensis STKMTI.2, a new potential marine bacterium producing anti-Vibrio compounds.</title>
        <authorList>
            <person name="Handayani D.P."/>
            <person name="Isnansetyo A."/>
            <person name="Istiqomah I."/>
            <person name="Jumina J."/>
        </authorList>
    </citation>
    <scope>NUCLEOTIDE SEQUENCE</scope>
    <source>
        <strain evidence="2">STKMTI.2</strain>
    </source>
</reference>
<evidence type="ECO:0008006" key="4">
    <source>
        <dbReference type="Google" id="ProtNLM"/>
    </source>
</evidence>
<keyword evidence="1" id="KW-0812">Transmembrane</keyword>
<dbReference type="RefSeq" id="WP_208843399.1">
    <property type="nucleotide sequence ID" value="NZ_CP072133.1"/>
</dbReference>
<evidence type="ECO:0000313" key="2">
    <source>
        <dbReference type="EMBL" id="QTH71775.1"/>
    </source>
</evidence>
<evidence type="ECO:0000256" key="1">
    <source>
        <dbReference type="SAM" id="Phobius"/>
    </source>
</evidence>
<dbReference type="AlphaFoldDB" id="A0A975DHH0"/>
<dbReference type="EMBL" id="CP072133">
    <property type="protein sequence ID" value="QTH71775.1"/>
    <property type="molecule type" value="Genomic_DNA"/>
</dbReference>
<accession>A0A975DHH0</accession>
<dbReference type="Proteomes" id="UP000664904">
    <property type="component" value="Chromosome"/>
</dbReference>
<sequence length="57" mass="5634">MTENQKNNAKKSKLNNVGLAIAMGAGIGIIFGQFVFGSVGTGLALGAGLGVIVGSLK</sequence>
<protein>
    <recommendedName>
        <fullName evidence="4">Glycine zipper family protein</fullName>
    </recommendedName>
</protein>
<feature type="transmembrane region" description="Helical" evidence="1">
    <location>
        <begin position="20"/>
        <end position="53"/>
    </location>
</feature>
<keyword evidence="1" id="KW-0472">Membrane</keyword>
<keyword evidence="3" id="KW-1185">Reference proteome</keyword>
<keyword evidence="1" id="KW-1133">Transmembrane helix</keyword>